<reference evidence="1" key="1">
    <citation type="submission" date="2021-06" db="EMBL/GenBank/DDBJ databases">
        <title>Parelaphostrongylus tenuis whole genome reference sequence.</title>
        <authorList>
            <person name="Garwood T.J."/>
            <person name="Larsen P.A."/>
            <person name="Fountain-Jones N.M."/>
            <person name="Garbe J.R."/>
            <person name="Macchietto M.G."/>
            <person name="Kania S.A."/>
            <person name="Gerhold R.W."/>
            <person name="Richards J.E."/>
            <person name="Wolf T.M."/>
        </authorList>
    </citation>
    <scope>NUCLEOTIDE SEQUENCE</scope>
    <source>
        <strain evidence="1">MNPRO001-30</strain>
        <tissue evidence="1">Meninges</tissue>
    </source>
</reference>
<proteinExistence type="predicted"/>
<dbReference type="PANTHER" id="PTHR43544:SF35">
    <property type="entry name" value="C-FACTOR-RELATED"/>
    <property type="match status" value="1"/>
</dbReference>
<keyword evidence="2" id="KW-1185">Reference proteome</keyword>
<gene>
    <name evidence="1" type="ORF">KIN20_029706</name>
</gene>
<dbReference type="PANTHER" id="PTHR43544">
    <property type="entry name" value="SHORT-CHAIN DEHYDROGENASE/REDUCTASE"/>
    <property type="match status" value="1"/>
</dbReference>
<dbReference type="GO" id="GO:0016491">
    <property type="term" value="F:oxidoreductase activity"/>
    <property type="evidence" value="ECO:0007669"/>
    <property type="project" value="TreeGrafter"/>
</dbReference>
<dbReference type="Proteomes" id="UP001196413">
    <property type="component" value="Unassembled WGS sequence"/>
</dbReference>
<dbReference type="GO" id="GO:0005737">
    <property type="term" value="C:cytoplasm"/>
    <property type="evidence" value="ECO:0007669"/>
    <property type="project" value="TreeGrafter"/>
</dbReference>
<protein>
    <submittedName>
        <fullName evidence="1">Uncharacterized protein</fullName>
    </submittedName>
</protein>
<dbReference type="InterPro" id="IPR002347">
    <property type="entry name" value="SDR_fam"/>
</dbReference>
<dbReference type="SUPFAM" id="SSF51735">
    <property type="entry name" value="NAD(P)-binding Rossmann-fold domains"/>
    <property type="match status" value="1"/>
</dbReference>
<comment type="caution">
    <text evidence="1">The sequence shown here is derived from an EMBL/GenBank/DDBJ whole genome shotgun (WGS) entry which is preliminary data.</text>
</comment>
<dbReference type="AlphaFoldDB" id="A0AAD5R2Z7"/>
<name>A0AAD5R2Z7_PARTN</name>
<organism evidence="1 2">
    <name type="scientific">Parelaphostrongylus tenuis</name>
    <name type="common">Meningeal worm</name>
    <dbReference type="NCBI Taxonomy" id="148309"/>
    <lineage>
        <taxon>Eukaryota</taxon>
        <taxon>Metazoa</taxon>
        <taxon>Ecdysozoa</taxon>
        <taxon>Nematoda</taxon>
        <taxon>Chromadorea</taxon>
        <taxon>Rhabditida</taxon>
        <taxon>Rhabditina</taxon>
        <taxon>Rhabditomorpha</taxon>
        <taxon>Strongyloidea</taxon>
        <taxon>Metastrongylidae</taxon>
        <taxon>Parelaphostrongylus</taxon>
    </lineage>
</organism>
<accession>A0AAD5R2Z7</accession>
<sequence length="162" mass="17935">MAVNYFAEMELNKISDKRLHILELDVTCDKSIKSAFTAIEEILGDRGLTLLVNNAGIFVKYHTNQEPNRAEIIRNFDTNAASVAVLTQSALNSLMKTMAIDLEPEHILIASFCPGWVQTDMAGPKAAITIDQSVEALVASIAKLNKEHHGGYFRRSLEPISY</sequence>
<dbReference type="Gene3D" id="3.40.50.720">
    <property type="entry name" value="NAD(P)-binding Rossmann-like Domain"/>
    <property type="match status" value="2"/>
</dbReference>
<dbReference type="Pfam" id="PF00106">
    <property type="entry name" value="adh_short"/>
    <property type="match status" value="1"/>
</dbReference>
<dbReference type="EMBL" id="JAHQIW010006223">
    <property type="protein sequence ID" value="KAJ1368551.1"/>
    <property type="molecule type" value="Genomic_DNA"/>
</dbReference>
<dbReference type="InterPro" id="IPR036291">
    <property type="entry name" value="NAD(P)-bd_dom_sf"/>
</dbReference>
<evidence type="ECO:0000313" key="2">
    <source>
        <dbReference type="Proteomes" id="UP001196413"/>
    </source>
</evidence>
<dbReference type="InterPro" id="IPR051468">
    <property type="entry name" value="Fungal_SecMetab_SDRs"/>
</dbReference>
<evidence type="ECO:0000313" key="1">
    <source>
        <dbReference type="EMBL" id="KAJ1368551.1"/>
    </source>
</evidence>